<proteinExistence type="predicted"/>
<feature type="region of interest" description="Disordered" evidence="1">
    <location>
        <begin position="161"/>
        <end position="211"/>
    </location>
</feature>
<dbReference type="Proteomes" id="UP000298663">
    <property type="component" value="Unassembled WGS sequence"/>
</dbReference>
<reference evidence="2 3" key="1">
    <citation type="journal article" date="2015" name="Genome Biol.">
        <title>Comparative genomics of Steinernema reveals deeply conserved gene regulatory networks.</title>
        <authorList>
            <person name="Dillman A.R."/>
            <person name="Macchietto M."/>
            <person name="Porter C.F."/>
            <person name="Rogers A."/>
            <person name="Williams B."/>
            <person name="Antoshechkin I."/>
            <person name="Lee M.M."/>
            <person name="Goodwin Z."/>
            <person name="Lu X."/>
            <person name="Lewis E.E."/>
            <person name="Goodrich-Blair H."/>
            <person name="Stock S.P."/>
            <person name="Adams B.J."/>
            <person name="Sternberg P.W."/>
            <person name="Mortazavi A."/>
        </authorList>
    </citation>
    <scope>NUCLEOTIDE SEQUENCE [LARGE SCALE GENOMIC DNA]</scope>
    <source>
        <strain evidence="2 3">ALL</strain>
    </source>
</reference>
<comment type="caution">
    <text evidence="2">The sequence shown here is derived from an EMBL/GenBank/DDBJ whole genome shotgun (WGS) entry which is preliminary data.</text>
</comment>
<feature type="compositionally biased region" description="Basic residues" evidence="1">
    <location>
        <begin position="162"/>
        <end position="172"/>
    </location>
</feature>
<keyword evidence="3" id="KW-1185">Reference proteome</keyword>
<reference evidence="2 3" key="2">
    <citation type="journal article" date="2019" name="G3 (Bethesda)">
        <title>Hybrid Assembly of the Genome of the Entomopathogenic Nematode Steinernema carpocapsae Identifies the X-Chromosome.</title>
        <authorList>
            <person name="Serra L."/>
            <person name="Macchietto M."/>
            <person name="Macias-Munoz A."/>
            <person name="McGill C.J."/>
            <person name="Rodriguez I.M."/>
            <person name="Rodriguez B."/>
            <person name="Murad R."/>
            <person name="Mortazavi A."/>
        </authorList>
    </citation>
    <scope>NUCLEOTIDE SEQUENCE [LARGE SCALE GENOMIC DNA]</scope>
    <source>
        <strain evidence="2 3">ALL</strain>
    </source>
</reference>
<gene>
    <name evidence="2" type="ORF">L596_018541</name>
</gene>
<protein>
    <submittedName>
        <fullName evidence="2">Uncharacterized protein</fullName>
    </submittedName>
</protein>
<sequence length="211" mass="23287">MNLCLEKFHTRQSVNQEASGALEATATVSPRNLGPNLTRQLAAPPGVRRSVTQLRLGASNALLSLASRSANPFRPFFAYFARIFAILPHLNAAHIYHSPRLSGSIRGAPGAVADPATVTLPVPCCNRRVDCLRSPHNKQRKNAEFEMRRLISQPDDVDALRSCRRRSARRTPRGGAAADRSEKRGERIQEKKDADCAREAPTEGQRDLSRD</sequence>
<evidence type="ECO:0000256" key="1">
    <source>
        <dbReference type="SAM" id="MobiDB-lite"/>
    </source>
</evidence>
<evidence type="ECO:0000313" key="3">
    <source>
        <dbReference type="Proteomes" id="UP000298663"/>
    </source>
</evidence>
<evidence type="ECO:0000313" key="2">
    <source>
        <dbReference type="EMBL" id="TKR77606.1"/>
    </source>
</evidence>
<feature type="compositionally biased region" description="Basic and acidic residues" evidence="1">
    <location>
        <begin position="179"/>
        <end position="211"/>
    </location>
</feature>
<dbReference type="EMBL" id="AZBU02000005">
    <property type="protein sequence ID" value="TKR77606.1"/>
    <property type="molecule type" value="Genomic_DNA"/>
</dbReference>
<accession>A0A4U5N4Y9</accession>
<organism evidence="2 3">
    <name type="scientific">Steinernema carpocapsae</name>
    <name type="common">Entomopathogenic nematode</name>
    <dbReference type="NCBI Taxonomy" id="34508"/>
    <lineage>
        <taxon>Eukaryota</taxon>
        <taxon>Metazoa</taxon>
        <taxon>Ecdysozoa</taxon>
        <taxon>Nematoda</taxon>
        <taxon>Chromadorea</taxon>
        <taxon>Rhabditida</taxon>
        <taxon>Tylenchina</taxon>
        <taxon>Panagrolaimomorpha</taxon>
        <taxon>Strongyloidoidea</taxon>
        <taxon>Steinernematidae</taxon>
        <taxon>Steinernema</taxon>
    </lineage>
</organism>
<dbReference type="AlphaFoldDB" id="A0A4U5N4Y9"/>
<name>A0A4U5N4Y9_STECR</name>